<reference evidence="2" key="1">
    <citation type="submission" date="2020-02" db="EMBL/GenBank/DDBJ databases">
        <authorList>
            <person name="Scholz U."/>
            <person name="Mascher M."/>
            <person name="Fiebig A."/>
        </authorList>
    </citation>
    <scope>NUCLEOTIDE SEQUENCE</scope>
</reference>
<dbReference type="Proteomes" id="UP000663760">
    <property type="component" value="Chromosome 9"/>
</dbReference>
<evidence type="ECO:0000313" key="1">
    <source>
        <dbReference type="EMBL" id="CAA7401493.1"/>
    </source>
</evidence>
<sequence length="61" mass="7109">MKVQVTGFESLPDSYADCPDFGHSLTTWDLIISRTEFAYNSSTNYTTSMSPFEISRRFFRR</sequence>
<dbReference type="EMBL" id="LR746272">
    <property type="protein sequence ID" value="CAA7401522.1"/>
    <property type="molecule type" value="Genomic_DNA"/>
</dbReference>
<keyword evidence="3" id="KW-1185">Reference proteome</keyword>
<organism evidence="2 3">
    <name type="scientific">Spirodela intermedia</name>
    <name type="common">Intermediate duckweed</name>
    <dbReference type="NCBI Taxonomy" id="51605"/>
    <lineage>
        <taxon>Eukaryota</taxon>
        <taxon>Viridiplantae</taxon>
        <taxon>Streptophyta</taxon>
        <taxon>Embryophyta</taxon>
        <taxon>Tracheophyta</taxon>
        <taxon>Spermatophyta</taxon>
        <taxon>Magnoliopsida</taxon>
        <taxon>Liliopsida</taxon>
        <taxon>Araceae</taxon>
        <taxon>Lemnoideae</taxon>
        <taxon>Spirodela</taxon>
    </lineage>
</organism>
<evidence type="ECO:0000313" key="2">
    <source>
        <dbReference type="EMBL" id="CAA7401522.1"/>
    </source>
</evidence>
<dbReference type="EMBL" id="LR746272">
    <property type="protein sequence ID" value="CAA7401493.1"/>
    <property type="molecule type" value="Genomic_DNA"/>
</dbReference>
<proteinExistence type="predicted"/>
<dbReference type="AlphaFoldDB" id="A0A7I8KVI8"/>
<accession>A0A7I8KVI8</accession>
<evidence type="ECO:0000313" key="3">
    <source>
        <dbReference type="Proteomes" id="UP000663760"/>
    </source>
</evidence>
<gene>
    <name evidence="1" type="ORF">SI8410_09012171</name>
    <name evidence="2" type="ORF">SI8410_09012200</name>
</gene>
<protein>
    <submittedName>
        <fullName evidence="2">Uncharacterized protein</fullName>
    </submittedName>
</protein>
<name>A0A7I8KVI8_SPIIN</name>